<gene>
    <name evidence="2" type="ORF">FEM33_23520</name>
</gene>
<evidence type="ECO:0000256" key="1">
    <source>
        <dbReference type="SAM" id="Phobius"/>
    </source>
</evidence>
<dbReference type="Proteomes" id="UP000323994">
    <property type="component" value="Unassembled WGS sequence"/>
</dbReference>
<evidence type="ECO:0000313" key="2">
    <source>
        <dbReference type="EMBL" id="KAA6432694.1"/>
    </source>
</evidence>
<accession>A0A5M8QCK4</accession>
<name>A0A5M8QCK4_9BACT</name>
<keyword evidence="1" id="KW-0812">Transmembrane</keyword>
<keyword evidence="1" id="KW-0472">Membrane</keyword>
<evidence type="ECO:0000313" key="3">
    <source>
        <dbReference type="Proteomes" id="UP000323994"/>
    </source>
</evidence>
<keyword evidence="3" id="KW-1185">Reference proteome</keyword>
<feature type="transmembrane region" description="Helical" evidence="1">
    <location>
        <begin position="15"/>
        <end position="34"/>
    </location>
</feature>
<dbReference type="RefSeq" id="WP_139014424.1">
    <property type="nucleotide sequence ID" value="NZ_VBSN01000071.1"/>
</dbReference>
<keyword evidence="1" id="KW-1133">Transmembrane helix</keyword>
<protein>
    <submittedName>
        <fullName evidence="2">Uncharacterized protein</fullName>
    </submittedName>
</protein>
<proteinExistence type="predicted"/>
<sequence>MLASSGRCNSLKRPVFYYPAAWLILNHVQAFLEFSRVRSVAHFRSNAVSVSLVFTPFYNPELNHPDAAKIRR</sequence>
<comment type="caution">
    <text evidence="2">The sequence shown here is derived from an EMBL/GenBank/DDBJ whole genome shotgun (WGS) entry which is preliminary data.</text>
</comment>
<dbReference type="AlphaFoldDB" id="A0A5M8QCK4"/>
<reference evidence="2 3" key="1">
    <citation type="submission" date="2019-05" db="EMBL/GenBank/DDBJ databases">
        <authorList>
            <person name="Qu J.-H."/>
        </authorList>
    </citation>
    <scope>NUCLEOTIDE SEQUENCE [LARGE SCALE GENOMIC DNA]</scope>
    <source>
        <strain evidence="2 3">NS28</strain>
    </source>
</reference>
<organism evidence="2 3">
    <name type="scientific">Dyadobacter flavalbus</name>
    <dbReference type="NCBI Taxonomy" id="2579942"/>
    <lineage>
        <taxon>Bacteria</taxon>
        <taxon>Pseudomonadati</taxon>
        <taxon>Bacteroidota</taxon>
        <taxon>Cytophagia</taxon>
        <taxon>Cytophagales</taxon>
        <taxon>Spirosomataceae</taxon>
        <taxon>Dyadobacter</taxon>
    </lineage>
</organism>
<dbReference type="EMBL" id="VBSN01000071">
    <property type="protein sequence ID" value="KAA6432694.1"/>
    <property type="molecule type" value="Genomic_DNA"/>
</dbReference>